<feature type="non-terminal residue" evidence="2">
    <location>
        <position position="1"/>
    </location>
</feature>
<keyword evidence="1" id="KW-0812">Transmembrane</keyword>
<accession>A0AAN9A6C0</accession>
<evidence type="ECO:0000313" key="2">
    <source>
        <dbReference type="EMBL" id="KAK7075864.1"/>
    </source>
</evidence>
<keyword evidence="1" id="KW-0472">Membrane</keyword>
<keyword evidence="3" id="KW-1185">Reference proteome</keyword>
<evidence type="ECO:0000256" key="1">
    <source>
        <dbReference type="SAM" id="Phobius"/>
    </source>
</evidence>
<dbReference type="EMBL" id="JAXCGZ010010047">
    <property type="protein sequence ID" value="KAK7075864.1"/>
    <property type="molecule type" value="Genomic_DNA"/>
</dbReference>
<evidence type="ECO:0000313" key="3">
    <source>
        <dbReference type="Proteomes" id="UP001381693"/>
    </source>
</evidence>
<protein>
    <submittedName>
        <fullName evidence="2">Uncharacterized protein</fullName>
    </submittedName>
</protein>
<comment type="caution">
    <text evidence="2">The sequence shown here is derived from an EMBL/GenBank/DDBJ whole genome shotgun (WGS) entry which is preliminary data.</text>
</comment>
<proteinExistence type="predicted"/>
<keyword evidence="1" id="KW-1133">Transmembrane helix</keyword>
<gene>
    <name evidence="2" type="ORF">SK128_011929</name>
</gene>
<dbReference type="AlphaFoldDB" id="A0AAN9A6C0"/>
<name>A0AAN9A6C0_HALRR</name>
<dbReference type="Proteomes" id="UP001381693">
    <property type="component" value="Unassembled WGS sequence"/>
</dbReference>
<organism evidence="2 3">
    <name type="scientific">Halocaridina rubra</name>
    <name type="common">Hawaiian red shrimp</name>
    <dbReference type="NCBI Taxonomy" id="373956"/>
    <lineage>
        <taxon>Eukaryota</taxon>
        <taxon>Metazoa</taxon>
        <taxon>Ecdysozoa</taxon>
        <taxon>Arthropoda</taxon>
        <taxon>Crustacea</taxon>
        <taxon>Multicrustacea</taxon>
        <taxon>Malacostraca</taxon>
        <taxon>Eumalacostraca</taxon>
        <taxon>Eucarida</taxon>
        <taxon>Decapoda</taxon>
        <taxon>Pleocyemata</taxon>
        <taxon>Caridea</taxon>
        <taxon>Atyoidea</taxon>
        <taxon>Atyidae</taxon>
        <taxon>Halocaridina</taxon>
    </lineage>
</organism>
<feature type="transmembrane region" description="Helical" evidence="1">
    <location>
        <begin position="36"/>
        <end position="58"/>
    </location>
</feature>
<reference evidence="2 3" key="1">
    <citation type="submission" date="2023-11" db="EMBL/GenBank/DDBJ databases">
        <title>Halocaridina rubra genome assembly.</title>
        <authorList>
            <person name="Smith C."/>
        </authorList>
    </citation>
    <scope>NUCLEOTIDE SEQUENCE [LARGE SCALE GENOMIC DNA]</scope>
    <source>
        <strain evidence="2">EP-1</strain>
        <tissue evidence="2">Whole</tissue>
    </source>
</reference>
<sequence>VSMALNQLGGAGSYMEPLVVKDPDERVSQEEVKRSIMDLMVLEAGVGVLLFLVVVLYFPDRPPVPPSLSSFVEKPAFKLTLKKLLKKEYKGSLKRLDD</sequence>